<reference evidence="2" key="1">
    <citation type="submission" date="2023-07" db="EMBL/GenBank/DDBJ databases">
        <title>A chromosome-level genome assembly of Lolium multiflorum.</title>
        <authorList>
            <person name="Chen Y."/>
            <person name="Copetti D."/>
            <person name="Kolliker R."/>
            <person name="Studer B."/>
        </authorList>
    </citation>
    <scope>NUCLEOTIDE SEQUENCE</scope>
    <source>
        <strain evidence="2">02402/16</strain>
        <tissue evidence="2">Leaf</tissue>
    </source>
</reference>
<proteinExistence type="predicted"/>
<dbReference type="InterPro" id="IPR036047">
    <property type="entry name" value="F-box-like_dom_sf"/>
</dbReference>
<gene>
    <name evidence="2" type="ORF">QYE76_014400</name>
</gene>
<dbReference type="SUPFAM" id="SSF101898">
    <property type="entry name" value="NHL repeat"/>
    <property type="match status" value="1"/>
</dbReference>
<evidence type="ECO:0000259" key="1">
    <source>
        <dbReference type="PROSITE" id="PS50181"/>
    </source>
</evidence>
<evidence type="ECO:0000313" key="3">
    <source>
        <dbReference type="Proteomes" id="UP001231189"/>
    </source>
</evidence>
<accession>A0AAD8U4H0</accession>
<protein>
    <recommendedName>
        <fullName evidence="1">F-box domain-containing protein</fullName>
    </recommendedName>
</protein>
<feature type="domain" description="F-box" evidence="1">
    <location>
        <begin position="17"/>
        <end position="65"/>
    </location>
</feature>
<sequence length="386" mass="44314">MDKGTRSCRTLAADVLEEISMHLPADVLAEIMMRLPPNNRRRLRLVCRHWRQVVDTRTATDLRNRAKTLVVTKYMHGYVFDDLSTGCPRKLWTCTADRYKDMTMVGTCNGLICLCDNHDGAITLVNPVTRETLAIPPLPSLYAGGSGKWHRTYSFTYHPTTGRYKIGHVPRYLDRVLMFTLGEASWRDFPMVGCRGRCDLDAGIVSADGYMYLAVGGAEARIMAFDLNMENFTSIRLPPSIPSRRGSWRLTEVHGRLGIAFTHESQMLAKTEVWVMEGMPGQFKWNCWYILRVNPGYWWWHHYQQLAWPHFAHGGNHVLTQDHNNFLFRHVPSGDTRKARHGVVETSEKNHGRMIYDTAPFSSTYKAMATFVYIETTEPLGVYKCW</sequence>
<dbReference type="EMBL" id="JAUUTY010000001">
    <property type="protein sequence ID" value="KAK1697703.1"/>
    <property type="molecule type" value="Genomic_DNA"/>
</dbReference>
<dbReference type="SMART" id="SM00256">
    <property type="entry name" value="FBOX"/>
    <property type="match status" value="1"/>
</dbReference>
<dbReference type="InterPro" id="IPR001810">
    <property type="entry name" value="F-box_dom"/>
</dbReference>
<dbReference type="PANTHER" id="PTHR31672:SF13">
    <property type="entry name" value="F-BOX PROTEIN CPR30-LIKE"/>
    <property type="match status" value="1"/>
</dbReference>
<dbReference type="Proteomes" id="UP001231189">
    <property type="component" value="Unassembled WGS sequence"/>
</dbReference>
<evidence type="ECO:0000313" key="2">
    <source>
        <dbReference type="EMBL" id="KAK1697703.1"/>
    </source>
</evidence>
<dbReference type="InterPro" id="IPR050796">
    <property type="entry name" value="SCF_F-box_component"/>
</dbReference>
<comment type="caution">
    <text evidence="2">The sequence shown here is derived from an EMBL/GenBank/DDBJ whole genome shotgun (WGS) entry which is preliminary data.</text>
</comment>
<keyword evidence="3" id="KW-1185">Reference proteome</keyword>
<dbReference type="PANTHER" id="PTHR31672">
    <property type="entry name" value="BNACNNG10540D PROTEIN"/>
    <property type="match status" value="1"/>
</dbReference>
<dbReference type="Pfam" id="PF08268">
    <property type="entry name" value="FBA_3"/>
    <property type="match status" value="1"/>
</dbReference>
<dbReference type="PROSITE" id="PS50181">
    <property type="entry name" value="FBOX"/>
    <property type="match status" value="1"/>
</dbReference>
<dbReference type="Pfam" id="PF00646">
    <property type="entry name" value="F-box"/>
    <property type="match status" value="1"/>
</dbReference>
<dbReference type="InterPro" id="IPR017451">
    <property type="entry name" value="F-box-assoc_interact_dom"/>
</dbReference>
<dbReference type="InterPro" id="IPR013187">
    <property type="entry name" value="F-box-assoc_dom_typ3"/>
</dbReference>
<dbReference type="Gene3D" id="1.20.1280.50">
    <property type="match status" value="1"/>
</dbReference>
<dbReference type="CDD" id="cd22150">
    <property type="entry name" value="F-box_CeFBXA-like"/>
    <property type="match status" value="1"/>
</dbReference>
<organism evidence="2 3">
    <name type="scientific">Lolium multiflorum</name>
    <name type="common">Italian ryegrass</name>
    <name type="synonym">Lolium perenne subsp. multiflorum</name>
    <dbReference type="NCBI Taxonomy" id="4521"/>
    <lineage>
        <taxon>Eukaryota</taxon>
        <taxon>Viridiplantae</taxon>
        <taxon>Streptophyta</taxon>
        <taxon>Embryophyta</taxon>
        <taxon>Tracheophyta</taxon>
        <taxon>Spermatophyta</taxon>
        <taxon>Magnoliopsida</taxon>
        <taxon>Liliopsida</taxon>
        <taxon>Poales</taxon>
        <taxon>Poaceae</taxon>
        <taxon>BOP clade</taxon>
        <taxon>Pooideae</taxon>
        <taxon>Poodae</taxon>
        <taxon>Poeae</taxon>
        <taxon>Poeae Chloroplast Group 2 (Poeae type)</taxon>
        <taxon>Loliodinae</taxon>
        <taxon>Loliinae</taxon>
        <taxon>Lolium</taxon>
    </lineage>
</organism>
<name>A0AAD8U4H0_LOLMU</name>
<dbReference type="AlphaFoldDB" id="A0AAD8U4H0"/>
<dbReference type="SUPFAM" id="SSF81383">
    <property type="entry name" value="F-box domain"/>
    <property type="match status" value="1"/>
</dbReference>
<dbReference type="NCBIfam" id="TIGR01640">
    <property type="entry name" value="F_box_assoc_1"/>
    <property type="match status" value="1"/>
</dbReference>